<evidence type="ECO:0000313" key="1">
    <source>
        <dbReference type="EMBL" id="MSS46426.1"/>
    </source>
</evidence>
<dbReference type="Proteomes" id="UP000466104">
    <property type="component" value="Unassembled WGS sequence"/>
</dbReference>
<evidence type="ECO:0000313" key="2">
    <source>
        <dbReference type="Proteomes" id="UP000466104"/>
    </source>
</evidence>
<protein>
    <submittedName>
        <fullName evidence="1">Uncharacterized protein</fullName>
    </submittedName>
</protein>
<dbReference type="AlphaFoldDB" id="A0A7K0J909"/>
<keyword evidence="2" id="KW-1185">Reference proteome</keyword>
<dbReference type="EMBL" id="VUMG01000004">
    <property type="protein sequence ID" value="MSS46426.1"/>
    <property type="molecule type" value="Genomic_DNA"/>
</dbReference>
<organism evidence="1 2">
    <name type="scientific">Cutibacterium porci</name>
    <dbReference type="NCBI Taxonomy" id="2605781"/>
    <lineage>
        <taxon>Bacteria</taxon>
        <taxon>Bacillati</taxon>
        <taxon>Actinomycetota</taxon>
        <taxon>Actinomycetes</taxon>
        <taxon>Propionibacteriales</taxon>
        <taxon>Propionibacteriaceae</taxon>
        <taxon>Cutibacterium</taxon>
    </lineage>
</organism>
<accession>A0A7K0J909</accession>
<name>A0A7K0J909_9ACTN</name>
<proteinExistence type="predicted"/>
<reference evidence="1 2" key="1">
    <citation type="submission" date="2019-08" db="EMBL/GenBank/DDBJ databases">
        <title>In-depth cultivation of the pig gut microbiome towards novel bacterial diversity and tailored functional studies.</title>
        <authorList>
            <person name="Wylensek D."/>
            <person name="Hitch T.C.A."/>
            <person name="Clavel T."/>
        </authorList>
    </citation>
    <scope>NUCLEOTIDE SEQUENCE [LARGE SCALE GENOMIC DNA]</scope>
    <source>
        <strain evidence="1 2">WCA-380-WT-3A</strain>
    </source>
</reference>
<gene>
    <name evidence="1" type="ORF">FYJ43_10445</name>
</gene>
<sequence>MYHVEARIVDTALHVTDRALQAGDINLARWALTQGLLVSPDHEDLITGCLRTEYQAGNMDKVNDLINHLSATARRLGVDLNDDTTRIIDSLTHITRNAS</sequence>
<comment type="caution">
    <text evidence="1">The sequence shown here is derived from an EMBL/GenBank/DDBJ whole genome shotgun (WGS) entry which is preliminary data.</text>
</comment>